<keyword evidence="10" id="KW-1185">Reference proteome</keyword>
<dbReference type="PANTHER" id="PTHR28159:SF1">
    <property type="entry name" value="TRAFFICKING PROTEIN PARTICLE COMPLEX II-SPECIFIC SUBUNIT 65"/>
    <property type="match status" value="1"/>
</dbReference>
<feature type="region of interest" description="Disordered" evidence="6">
    <location>
        <begin position="384"/>
        <end position="409"/>
    </location>
</feature>
<evidence type="ECO:0000256" key="5">
    <source>
        <dbReference type="ARBA" id="ARBA00023136"/>
    </source>
</evidence>
<dbReference type="GO" id="GO:1990071">
    <property type="term" value="C:TRAPPII protein complex"/>
    <property type="evidence" value="ECO:0007669"/>
    <property type="project" value="InterPro"/>
</dbReference>
<evidence type="ECO:0000256" key="1">
    <source>
        <dbReference type="ARBA" id="ARBA00004141"/>
    </source>
</evidence>
<organism evidence="9 10">
    <name type="scientific">Westerdykella ornata</name>
    <dbReference type="NCBI Taxonomy" id="318751"/>
    <lineage>
        <taxon>Eukaryota</taxon>
        <taxon>Fungi</taxon>
        <taxon>Dikarya</taxon>
        <taxon>Ascomycota</taxon>
        <taxon>Pezizomycotina</taxon>
        <taxon>Dothideomycetes</taxon>
        <taxon>Pleosporomycetidae</taxon>
        <taxon>Pleosporales</taxon>
        <taxon>Sporormiaceae</taxon>
        <taxon>Westerdykella</taxon>
    </lineage>
</organism>
<dbReference type="InterPro" id="IPR055420">
    <property type="entry name" value="IgD3_Trs65"/>
</dbReference>
<evidence type="ECO:0000256" key="4">
    <source>
        <dbReference type="ARBA" id="ARBA00022989"/>
    </source>
</evidence>
<dbReference type="GeneID" id="54549194"/>
<name>A0A6A6J7P0_WESOR</name>
<keyword evidence="5 7" id="KW-0472">Membrane</keyword>
<dbReference type="OrthoDB" id="5345392at2759"/>
<comment type="similarity">
    <text evidence="2">Belongs to the peroxisomal membrane protein PXMP2/4 family.</text>
</comment>
<evidence type="ECO:0000256" key="7">
    <source>
        <dbReference type="SAM" id="Phobius"/>
    </source>
</evidence>
<dbReference type="GO" id="GO:0016020">
    <property type="term" value="C:membrane"/>
    <property type="evidence" value="ECO:0007669"/>
    <property type="project" value="UniProtKB-SubCell"/>
</dbReference>
<dbReference type="Pfam" id="PF12735">
    <property type="entry name" value="IgD3_Trs65"/>
    <property type="match status" value="1"/>
</dbReference>
<protein>
    <recommendedName>
        <fullName evidence="8">Trafficking protein particle complex II-specific subunit 65 IgD3 domain-containing protein</fullName>
    </recommendedName>
</protein>
<accession>A0A6A6J7P0</accession>
<evidence type="ECO:0000313" key="10">
    <source>
        <dbReference type="Proteomes" id="UP000800097"/>
    </source>
</evidence>
<dbReference type="GO" id="GO:0006891">
    <property type="term" value="P:intra-Golgi vesicle-mediated transport"/>
    <property type="evidence" value="ECO:0007669"/>
    <property type="project" value="InterPro"/>
</dbReference>
<comment type="subcellular location">
    <subcellularLocation>
        <location evidence="1">Membrane</location>
        <topology evidence="1">Multi-pass membrane protein</topology>
    </subcellularLocation>
</comment>
<dbReference type="Proteomes" id="UP000800097">
    <property type="component" value="Unassembled WGS sequence"/>
</dbReference>
<feature type="transmembrane region" description="Helical" evidence="7">
    <location>
        <begin position="784"/>
        <end position="805"/>
    </location>
</feature>
<proteinExistence type="inferred from homology"/>
<evidence type="ECO:0000259" key="8">
    <source>
        <dbReference type="Pfam" id="PF12735"/>
    </source>
</evidence>
<dbReference type="RefSeq" id="XP_033650100.1">
    <property type="nucleotide sequence ID" value="XM_033796019.1"/>
</dbReference>
<dbReference type="EMBL" id="ML986519">
    <property type="protein sequence ID" value="KAF2272561.1"/>
    <property type="molecule type" value="Genomic_DNA"/>
</dbReference>
<keyword evidence="4 7" id="KW-1133">Transmembrane helix</keyword>
<gene>
    <name evidence="9" type="ORF">EI97DRAFT_385496</name>
</gene>
<keyword evidence="3 7" id="KW-0812">Transmembrane</keyword>
<reference evidence="9" key="1">
    <citation type="journal article" date="2020" name="Stud. Mycol.">
        <title>101 Dothideomycetes genomes: a test case for predicting lifestyles and emergence of pathogens.</title>
        <authorList>
            <person name="Haridas S."/>
            <person name="Albert R."/>
            <person name="Binder M."/>
            <person name="Bloem J."/>
            <person name="Labutti K."/>
            <person name="Salamov A."/>
            <person name="Andreopoulos B."/>
            <person name="Baker S."/>
            <person name="Barry K."/>
            <person name="Bills G."/>
            <person name="Bluhm B."/>
            <person name="Cannon C."/>
            <person name="Castanera R."/>
            <person name="Culley D."/>
            <person name="Daum C."/>
            <person name="Ezra D."/>
            <person name="Gonzalez J."/>
            <person name="Henrissat B."/>
            <person name="Kuo A."/>
            <person name="Liang C."/>
            <person name="Lipzen A."/>
            <person name="Lutzoni F."/>
            <person name="Magnuson J."/>
            <person name="Mondo S."/>
            <person name="Nolan M."/>
            <person name="Ohm R."/>
            <person name="Pangilinan J."/>
            <person name="Park H.-J."/>
            <person name="Ramirez L."/>
            <person name="Alfaro M."/>
            <person name="Sun H."/>
            <person name="Tritt A."/>
            <person name="Yoshinaga Y."/>
            <person name="Zwiers L.-H."/>
            <person name="Turgeon B."/>
            <person name="Goodwin S."/>
            <person name="Spatafora J."/>
            <person name="Crous P."/>
            <person name="Grigoriev I."/>
        </authorList>
    </citation>
    <scope>NUCLEOTIDE SEQUENCE</scope>
    <source>
        <strain evidence="9">CBS 379.55</strain>
    </source>
</reference>
<feature type="domain" description="Trafficking protein particle complex II-specific subunit 65 IgD3" evidence="8">
    <location>
        <begin position="394"/>
        <end position="562"/>
    </location>
</feature>
<evidence type="ECO:0000256" key="2">
    <source>
        <dbReference type="ARBA" id="ARBA00006824"/>
    </source>
</evidence>
<dbReference type="AlphaFoldDB" id="A0A6A6J7P0"/>
<dbReference type="Pfam" id="PF04117">
    <property type="entry name" value="Mpv17_PMP22"/>
    <property type="match status" value="1"/>
</dbReference>
<evidence type="ECO:0000256" key="3">
    <source>
        <dbReference type="ARBA" id="ARBA00022692"/>
    </source>
</evidence>
<evidence type="ECO:0000313" key="9">
    <source>
        <dbReference type="EMBL" id="KAF2272561.1"/>
    </source>
</evidence>
<evidence type="ECO:0000256" key="6">
    <source>
        <dbReference type="SAM" id="MobiDB-lite"/>
    </source>
</evidence>
<dbReference type="InterPro" id="IPR024662">
    <property type="entry name" value="Trs65"/>
</dbReference>
<dbReference type="PANTHER" id="PTHR28159">
    <property type="entry name" value="TRAFFICKING PROTEIN PARTICLE COMPLEX II-SPECIFIC SUBUNIT 65"/>
    <property type="match status" value="1"/>
</dbReference>
<sequence length="874" mass="97176">MASSASEGQRRGSAEFVESSILEVIVPSDPTINLDAEIGAWDGKLEDEGSAILPFVSQRQFLLFVPLLVVLRTPQIDQSTLRAYISRLAISLEAFVFSTAPPPVPEARVPPPKEPIYSETIKESSEPRVIGHEGESHHAYVVWRLEVFISRPRARHHKPTVYFQPTASLKPAPKSKPVDDDYLPSGVPTPMNLLQSFDNDPALAGVHPRLSAMRISKVVPTTPLAKELVRPIRTGQRRLFRALSALIWRVRYSRMRASMRDASIIASLDLEVAHIPGCRLTVDAVELALGNGQVQPMAEYEFGTCVQVPGDQVTYVYKLTPDLTTERNSTQPANAHVLSLRMKARVMLANGPHPDIDVHWKTAVDFAAEHDADLVKAAQRLSNPNLPQHKAPNPDALPQDSASQQGDGRADKAINVVLTITGPWSVKVGDMFNWDVFVVNRSEKTRKLAVLVLPKRKRDYEKHISHPSVSSVGGQGVERTDVMANAVVDENIIYAKQKHAKMDTADLLCLTTDVRIGHLAPGACYTAQLKFVALSEGVLGVEAVRVVDLSTQEAADIRDLPTYRGELSHQSRRMGNRIWHWLVALAIYARHNKRPRMLALDRIVKRGQSVMSCSISLENTRRRLLYQLNRRWIYGKIPLLHAAVFLLQMAAVSLLTRKFNSYYAQRPVLTTMITNAILGGIADTVAQSLTAIRQRAARKSAGVDKDGFVAIEIDDLHKRPAGPTGGVIPDSKLLPPPFDFERLTRFMAYGFLMAPVQHKWFSFLSRTFPVSKTAAFVPALKRVAFDQFLFAPFGLACFFTFMTVAEGGGKRAVQRKFQDVYVPSLKANYMVWPAVQIINFRIMPIQFQIPFVSTVGIAWTAYLSLTNAAEDESM</sequence>
<dbReference type="GO" id="GO:0005802">
    <property type="term" value="C:trans-Golgi network"/>
    <property type="evidence" value="ECO:0007669"/>
    <property type="project" value="TreeGrafter"/>
</dbReference>
<dbReference type="InterPro" id="IPR007248">
    <property type="entry name" value="Mpv17_PMP22"/>
</dbReference>